<dbReference type="EMBL" id="GBRH01174430">
    <property type="protein sequence ID" value="JAE23466.1"/>
    <property type="molecule type" value="Transcribed_RNA"/>
</dbReference>
<feature type="region of interest" description="Disordered" evidence="1">
    <location>
        <begin position="1"/>
        <end position="50"/>
    </location>
</feature>
<name>A0A0A9GLP0_ARUDO</name>
<proteinExistence type="predicted"/>
<sequence length="50" mass="5504">MKMTPGRTRKGASTSAAPPPRPGWPWVSANSGHHRNDGWEWPTAPQPREA</sequence>
<reference evidence="2" key="2">
    <citation type="journal article" date="2015" name="Data Brief">
        <title>Shoot transcriptome of the giant reed, Arundo donax.</title>
        <authorList>
            <person name="Barrero R.A."/>
            <person name="Guerrero F.D."/>
            <person name="Moolhuijzen P."/>
            <person name="Goolsby J.A."/>
            <person name="Tidwell J."/>
            <person name="Bellgard S.E."/>
            <person name="Bellgard M.I."/>
        </authorList>
    </citation>
    <scope>NUCLEOTIDE SEQUENCE</scope>
    <source>
        <tissue evidence="2">Shoot tissue taken approximately 20 cm above the soil surface</tissue>
    </source>
</reference>
<organism evidence="2">
    <name type="scientific">Arundo donax</name>
    <name type="common">Giant reed</name>
    <name type="synonym">Donax arundinaceus</name>
    <dbReference type="NCBI Taxonomy" id="35708"/>
    <lineage>
        <taxon>Eukaryota</taxon>
        <taxon>Viridiplantae</taxon>
        <taxon>Streptophyta</taxon>
        <taxon>Embryophyta</taxon>
        <taxon>Tracheophyta</taxon>
        <taxon>Spermatophyta</taxon>
        <taxon>Magnoliopsida</taxon>
        <taxon>Liliopsida</taxon>
        <taxon>Poales</taxon>
        <taxon>Poaceae</taxon>
        <taxon>PACMAD clade</taxon>
        <taxon>Arundinoideae</taxon>
        <taxon>Arundineae</taxon>
        <taxon>Arundo</taxon>
    </lineage>
</organism>
<dbReference type="AlphaFoldDB" id="A0A0A9GLP0"/>
<protein>
    <submittedName>
        <fullName evidence="2">Uncharacterized protein</fullName>
    </submittedName>
</protein>
<evidence type="ECO:0000256" key="1">
    <source>
        <dbReference type="SAM" id="MobiDB-lite"/>
    </source>
</evidence>
<evidence type="ECO:0000313" key="2">
    <source>
        <dbReference type="EMBL" id="JAE23466.1"/>
    </source>
</evidence>
<reference evidence="2" key="1">
    <citation type="submission" date="2014-09" db="EMBL/GenBank/DDBJ databases">
        <authorList>
            <person name="Magalhaes I.L.F."/>
            <person name="Oliveira U."/>
            <person name="Santos F.R."/>
            <person name="Vidigal T.H.D.A."/>
            <person name="Brescovit A.D."/>
            <person name="Santos A.J."/>
        </authorList>
    </citation>
    <scope>NUCLEOTIDE SEQUENCE</scope>
    <source>
        <tissue evidence="2">Shoot tissue taken approximately 20 cm above the soil surface</tissue>
    </source>
</reference>
<accession>A0A0A9GLP0</accession>